<dbReference type="STRING" id="1330018.A0A167G335"/>
<protein>
    <submittedName>
        <fullName evidence="1">Uncharacterized protein</fullName>
    </submittedName>
</protein>
<evidence type="ECO:0000313" key="1">
    <source>
        <dbReference type="EMBL" id="KZO90120.1"/>
    </source>
</evidence>
<dbReference type="InterPro" id="IPR041078">
    <property type="entry name" value="Plavaka"/>
</dbReference>
<keyword evidence="2" id="KW-1185">Reference proteome</keyword>
<dbReference type="OrthoDB" id="3232941at2759"/>
<reference evidence="1 2" key="1">
    <citation type="journal article" date="2016" name="Mol. Biol. Evol.">
        <title>Comparative Genomics of Early-Diverging Mushroom-Forming Fungi Provides Insights into the Origins of Lignocellulose Decay Capabilities.</title>
        <authorList>
            <person name="Nagy L.G."/>
            <person name="Riley R."/>
            <person name="Tritt A."/>
            <person name="Adam C."/>
            <person name="Daum C."/>
            <person name="Floudas D."/>
            <person name="Sun H."/>
            <person name="Yadav J.S."/>
            <person name="Pangilinan J."/>
            <person name="Larsson K.H."/>
            <person name="Matsuura K."/>
            <person name="Barry K."/>
            <person name="Labutti K."/>
            <person name="Kuo R."/>
            <person name="Ohm R.A."/>
            <person name="Bhattacharya S.S."/>
            <person name="Shirouzu T."/>
            <person name="Yoshinaga Y."/>
            <person name="Martin F.M."/>
            <person name="Grigoriev I.V."/>
            <person name="Hibbett D.S."/>
        </authorList>
    </citation>
    <scope>NUCLEOTIDE SEQUENCE [LARGE SCALE GENOMIC DNA]</scope>
    <source>
        <strain evidence="1 2">TUFC12733</strain>
    </source>
</reference>
<proteinExistence type="predicted"/>
<feature type="non-terminal residue" evidence="1">
    <location>
        <position position="1"/>
    </location>
</feature>
<organism evidence="1 2">
    <name type="scientific">Calocera viscosa (strain TUFC12733)</name>
    <dbReference type="NCBI Taxonomy" id="1330018"/>
    <lineage>
        <taxon>Eukaryota</taxon>
        <taxon>Fungi</taxon>
        <taxon>Dikarya</taxon>
        <taxon>Basidiomycota</taxon>
        <taxon>Agaricomycotina</taxon>
        <taxon>Dacrymycetes</taxon>
        <taxon>Dacrymycetales</taxon>
        <taxon>Dacrymycetaceae</taxon>
        <taxon>Calocera</taxon>
    </lineage>
</organism>
<dbReference type="EMBL" id="KV417351">
    <property type="protein sequence ID" value="KZO90120.1"/>
    <property type="molecule type" value="Genomic_DNA"/>
</dbReference>
<feature type="non-terminal residue" evidence="1">
    <location>
        <position position="227"/>
    </location>
</feature>
<dbReference type="Proteomes" id="UP000076738">
    <property type="component" value="Unassembled WGS sequence"/>
</dbReference>
<accession>A0A167G335</accession>
<sequence>GLNGVETPFWVNLPHFNVCKVLTQDVLHGLHKGFYDHTAQWVMDTVGRPEMDQRIQAVPRLQGMETFPKGISGVSQWTGRKHRALERIILACAVGAEGMTPNATRAARAHLDFIQLARYSSHSTSTLRYLDKAKDLFFTNRWEFVKNQTRQPPHFRAHKLHNLCHWKENIEHLGTMDNYNTETPERYHIEYAKDAYRATNKKHYLPQMTAWLEVQEKLENFNSYLSW</sequence>
<dbReference type="AlphaFoldDB" id="A0A167G335"/>
<name>A0A167G335_CALVF</name>
<evidence type="ECO:0000313" key="2">
    <source>
        <dbReference type="Proteomes" id="UP000076738"/>
    </source>
</evidence>
<gene>
    <name evidence="1" type="ORF">CALVIDRAFT_472501</name>
</gene>
<dbReference type="Pfam" id="PF18759">
    <property type="entry name" value="Plavaka"/>
    <property type="match status" value="1"/>
</dbReference>